<comment type="caution">
    <text evidence="2">The sequence shown here is derived from an EMBL/GenBank/DDBJ whole genome shotgun (WGS) entry which is preliminary data.</text>
</comment>
<organism evidence="2 3">
    <name type="scientific">Kordia aestuariivivens</name>
    <dbReference type="NCBI Taxonomy" id="2759037"/>
    <lineage>
        <taxon>Bacteria</taxon>
        <taxon>Pseudomonadati</taxon>
        <taxon>Bacteroidota</taxon>
        <taxon>Flavobacteriia</taxon>
        <taxon>Flavobacteriales</taxon>
        <taxon>Flavobacteriaceae</taxon>
        <taxon>Kordia</taxon>
    </lineage>
</organism>
<gene>
    <name evidence="2" type="ORF">H2O64_01285</name>
</gene>
<keyword evidence="1" id="KW-0732">Signal</keyword>
<keyword evidence="3" id="KW-1185">Reference proteome</keyword>
<proteinExistence type="predicted"/>
<accession>A0ABR7Q439</accession>
<name>A0ABR7Q439_9FLAO</name>
<dbReference type="RefSeq" id="WP_187560322.1">
    <property type="nucleotide sequence ID" value="NZ_JACGWS010000001.1"/>
</dbReference>
<evidence type="ECO:0000313" key="3">
    <source>
        <dbReference type="Proteomes" id="UP000619238"/>
    </source>
</evidence>
<sequence length="188" mass="21123">MKKRVLYSLVAVLLICQLGIAQIAPEENIEKKNKIAQKDHPKLKGMLLGVHGARETMFEIGYFYYDWTEITTGKIPAIGGAGYSISTEHYINHNYIIAPKAAIWANLLYLNVGISTPWYFDMEKNNSLRVRPEIGVGSGSWKLTFAANMAITNKDMPNVSKYMVSAICFLNFNKKANDVKRKIGFLGL</sequence>
<dbReference type="EMBL" id="JACGWS010000001">
    <property type="protein sequence ID" value="MBC8753283.1"/>
    <property type="molecule type" value="Genomic_DNA"/>
</dbReference>
<reference evidence="2 3" key="1">
    <citation type="submission" date="2020-07" db="EMBL/GenBank/DDBJ databases">
        <title>Description of Kordia aestuariivivens sp. nov., isolated from a tidal flat.</title>
        <authorList>
            <person name="Park S."/>
            <person name="Yoon J.-H."/>
        </authorList>
    </citation>
    <scope>NUCLEOTIDE SEQUENCE [LARGE SCALE GENOMIC DNA]</scope>
    <source>
        <strain evidence="2 3">YSTF-M3</strain>
    </source>
</reference>
<evidence type="ECO:0000313" key="2">
    <source>
        <dbReference type="EMBL" id="MBC8753283.1"/>
    </source>
</evidence>
<evidence type="ECO:0008006" key="4">
    <source>
        <dbReference type="Google" id="ProtNLM"/>
    </source>
</evidence>
<feature type="signal peptide" evidence="1">
    <location>
        <begin position="1"/>
        <end position="23"/>
    </location>
</feature>
<protein>
    <recommendedName>
        <fullName evidence="4">Outer membrane beta-barrel protein</fullName>
    </recommendedName>
</protein>
<evidence type="ECO:0000256" key="1">
    <source>
        <dbReference type="SAM" id="SignalP"/>
    </source>
</evidence>
<feature type="chain" id="PRO_5046304371" description="Outer membrane beta-barrel protein" evidence="1">
    <location>
        <begin position="24"/>
        <end position="188"/>
    </location>
</feature>
<dbReference type="Proteomes" id="UP000619238">
    <property type="component" value="Unassembled WGS sequence"/>
</dbReference>